<dbReference type="Proteomes" id="UP000183257">
    <property type="component" value="Unassembled WGS sequence"/>
</dbReference>
<name>A0A1K1MMZ4_9FLAO</name>
<dbReference type="EMBL" id="FPIY01000001">
    <property type="protein sequence ID" value="SFW24457.1"/>
    <property type="molecule type" value="Genomic_DNA"/>
</dbReference>
<keyword evidence="3" id="KW-0812">Transmembrane</keyword>
<protein>
    <submittedName>
        <fullName evidence="4">Uncharacterized protein</fullName>
    </submittedName>
</protein>
<dbReference type="SMART" id="SM00028">
    <property type="entry name" value="TPR"/>
    <property type="match status" value="5"/>
</dbReference>
<keyword evidence="2" id="KW-0175">Coiled coil</keyword>
<dbReference type="PROSITE" id="PS50005">
    <property type="entry name" value="TPR"/>
    <property type="match status" value="2"/>
</dbReference>
<keyword evidence="1" id="KW-0802">TPR repeat</keyword>
<evidence type="ECO:0000313" key="4">
    <source>
        <dbReference type="EMBL" id="SFW24457.1"/>
    </source>
</evidence>
<dbReference type="InterPro" id="IPR019734">
    <property type="entry name" value="TPR_rpt"/>
</dbReference>
<dbReference type="InterPro" id="IPR036388">
    <property type="entry name" value="WH-like_DNA-bd_sf"/>
</dbReference>
<evidence type="ECO:0000313" key="5">
    <source>
        <dbReference type="Proteomes" id="UP000183257"/>
    </source>
</evidence>
<dbReference type="Pfam" id="PF13181">
    <property type="entry name" value="TPR_8"/>
    <property type="match status" value="1"/>
</dbReference>
<accession>A0A1K1MMZ4</accession>
<dbReference type="AlphaFoldDB" id="A0A1K1MMZ4"/>
<gene>
    <name evidence="4" type="ORF">SAMN05660313_00732</name>
</gene>
<feature type="repeat" description="TPR" evidence="1">
    <location>
        <begin position="238"/>
        <end position="271"/>
    </location>
</feature>
<dbReference type="SUPFAM" id="SSF46894">
    <property type="entry name" value="C-terminal effector domain of the bipartite response regulators"/>
    <property type="match status" value="1"/>
</dbReference>
<dbReference type="InterPro" id="IPR016032">
    <property type="entry name" value="Sig_transdc_resp-reg_C-effctor"/>
</dbReference>
<proteinExistence type="predicted"/>
<feature type="transmembrane region" description="Helical" evidence="3">
    <location>
        <begin position="356"/>
        <end position="378"/>
    </location>
</feature>
<dbReference type="STRING" id="76595.SAMN05660313_00732"/>
<keyword evidence="3" id="KW-1133">Transmembrane helix</keyword>
<feature type="coiled-coil region" evidence="2">
    <location>
        <begin position="378"/>
        <end position="424"/>
    </location>
</feature>
<evidence type="ECO:0000256" key="3">
    <source>
        <dbReference type="SAM" id="Phobius"/>
    </source>
</evidence>
<dbReference type="Gene3D" id="1.10.10.10">
    <property type="entry name" value="Winged helix-like DNA-binding domain superfamily/Winged helix DNA-binding domain"/>
    <property type="match status" value="1"/>
</dbReference>
<dbReference type="Gene3D" id="1.25.40.10">
    <property type="entry name" value="Tetratricopeptide repeat domain"/>
    <property type="match status" value="2"/>
</dbReference>
<dbReference type="RefSeq" id="WP_244543092.1">
    <property type="nucleotide sequence ID" value="NZ_FPIY01000001.1"/>
</dbReference>
<keyword evidence="5" id="KW-1185">Reference proteome</keyword>
<dbReference type="GO" id="GO:0003677">
    <property type="term" value="F:DNA binding"/>
    <property type="evidence" value="ECO:0007669"/>
    <property type="project" value="InterPro"/>
</dbReference>
<organism evidence="4 5">
    <name type="scientific">Cellulophaga fucicola</name>
    <dbReference type="NCBI Taxonomy" id="76595"/>
    <lineage>
        <taxon>Bacteria</taxon>
        <taxon>Pseudomonadati</taxon>
        <taxon>Bacteroidota</taxon>
        <taxon>Flavobacteriia</taxon>
        <taxon>Flavobacteriales</taxon>
        <taxon>Flavobacteriaceae</taxon>
        <taxon>Cellulophaga</taxon>
    </lineage>
</organism>
<dbReference type="GO" id="GO:0006355">
    <property type="term" value="P:regulation of DNA-templated transcription"/>
    <property type="evidence" value="ECO:0007669"/>
    <property type="project" value="InterPro"/>
</dbReference>
<evidence type="ECO:0000256" key="1">
    <source>
        <dbReference type="PROSITE-ProRule" id="PRU00339"/>
    </source>
</evidence>
<sequence>MMFSTLKLKTGVKTAILILILFNLTSTYSQNNRQKENILKTARELAHKNPDSSAYYFNQKIELDLKSRDTISAIKTLKELSILYSHNLNYSKSYDGYWKALLLADKIKENKLTADIYQEIGWLYSFYKRDDKALEYFNKSIKLRKKEFAKNESNAHFIASDYFSIVNLHRCNKDYKKATQYLDSCIFYQSKLYPKITSYYIIAEQAYLDAVNGDYDLALEKLNRCKEHYKTKDKTYLVVIYSLTADVYRMMKEYDKSILEYKKSISLSENSKSHLNYKLKAYEGLKDIYLDLKNYKEAYYYLDKVTTLNNRIFGITSENSKHLLEIKDNYRLEKEKQEDALQEQLIANYEQEDKIWLLKSIILIILIISLLFYGVVLIKQIKNKHKNEKQIIAEKQKLKTQKTNEVLELKNKELTQAALRLIEKDEFIAGLHKKIESAGDTVNKKVILRALKTFQGTPSKNWTEFEARFTTINQSFYENLRIKFPELSQTDQKICALVRLNFPSKDMSKLLGISVESVHTSRYRLRKKLGLKREDNLEDFISRF</sequence>
<keyword evidence="3" id="KW-0472">Membrane</keyword>
<dbReference type="InterPro" id="IPR011990">
    <property type="entry name" value="TPR-like_helical_dom_sf"/>
</dbReference>
<reference evidence="5" key="1">
    <citation type="submission" date="2016-11" db="EMBL/GenBank/DDBJ databases">
        <authorList>
            <person name="Varghese N."/>
            <person name="Submissions S."/>
        </authorList>
    </citation>
    <scope>NUCLEOTIDE SEQUENCE [LARGE SCALE GENOMIC DNA]</scope>
    <source>
        <strain evidence="5">DSM 24786</strain>
    </source>
</reference>
<dbReference type="SUPFAM" id="SSF48452">
    <property type="entry name" value="TPR-like"/>
    <property type="match status" value="2"/>
</dbReference>
<evidence type="ECO:0000256" key="2">
    <source>
        <dbReference type="SAM" id="Coils"/>
    </source>
</evidence>
<feature type="repeat" description="TPR" evidence="1">
    <location>
        <begin position="114"/>
        <end position="147"/>
    </location>
</feature>